<proteinExistence type="predicted"/>
<protein>
    <recommendedName>
        <fullName evidence="3">Co-chaperone DjlA N-terminal domain-containing protein</fullName>
    </recommendedName>
</protein>
<keyword evidence="2" id="KW-1185">Reference proteome</keyword>
<reference evidence="1 2" key="1">
    <citation type="submission" date="2016-12" db="EMBL/GenBank/DDBJ databases">
        <title>The genome of dimorphic prosthecate Glycocaulis alkaliphilus 6b-8t, isolated from crude oil dictates its adaptability in petroleum environments.</title>
        <authorList>
            <person name="Wu X.-L."/>
            <person name="Geng S."/>
        </authorList>
    </citation>
    <scope>NUCLEOTIDE SEQUENCE [LARGE SCALE GENOMIC DNA]</scope>
    <source>
        <strain evidence="1 2">6B-8</strain>
    </source>
</reference>
<name>A0A3T0E5H4_9PROT</name>
<dbReference type="AlphaFoldDB" id="A0A3T0E5H4"/>
<sequence length="171" mass="18199">MAILGVLGTAAFIFWRIHIASQAARDLADLAGEAANLPRKMRFRSKANRRAVETIDDPREAAAVLIFGVAACAGPITEPDRAAMTHDMARLFGISEADATELAARAAWHVSGMVDPLNAVNRLTDIVVENAGNEALSSLSPVLQASAARTEMQSADQSAFIAKFRRRAGLA</sequence>
<evidence type="ECO:0008006" key="3">
    <source>
        <dbReference type="Google" id="ProtNLM"/>
    </source>
</evidence>
<evidence type="ECO:0000313" key="1">
    <source>
        <dbReference type="EMBL" id="AZU02569.1"/>
    </source>
</evidence>
<evidence type="ECO:0000313" key="2">
    <source>
        <dbReference type="Proteomes" id="UP000286954"/>
    </source>
</evidence>
<accession>A0A3T0E5H4</accession>
<dbReference type="EMBL" id="CP018911">
    <property type="protein sequence ID" value="AZU02569.1"/>
    <property type="molecule type" value="Genomic_DNA"/>
</dbReference>
<dbReference type="KEGG" id="gak:X907_0018"/>
<dbReference type="Proteomes" id="UP000286954">
    <property type="component" value="Chromosome"/>
</dbReference>
<organism evidence="1 2">
    <name type="scientific">Glycocaulis alkaliphilus</name>
    <dbReference type="NCBI Taxonomy" id="1434191"/>
    <lineage>
        <taxon>Bacteria</taxon>
        <taxon>Pseudomonadati</taxon>
        <taxon>Pseudomonadota</taxon>
        <taxon>Alphaproteobacteria</taxon>
        <taxon>Maricaulales</taxon>
        <taxon>Maricaulaceae</taxon>
        <taxon>Glycocaulis</taxon>
    </lineage>
</organism>
<gene>
    <name evidence="1" type="ORF">X907_0018</name>
</gene>